<feature type="transmembrane region" description="Helical" evidence="1">
    <location>
        <begin position="7"/>
        <end position="27"/>
    </location>
</feature>
<dbReference type="Pfam" id="PF14018">
    <property type="entry name" value="DUF4234"/>
    <property type="match status" value="1"/>
</dbReference>
<keyword evidence="4" id="KW-1185">Reference proteome</keyword>
<protein>
    <recommendedName>
        <fullName evidence="2">DUF4234 domain-containing protein</fullName>
    </recommendedName>
</protein>
<name>A0ABR5IUV2_9ACTN</name>
<feature type="transmembrane region" description="Helical" evidence="1">
    <location>
        <begin position="47"/>
        <end position="66"/>
    </location>
</feature>
<dbReference type="Proteomes" id="UP000037020">
    <property type="component" value="Unassembled WGS sequence"/>
</dbReference>
<sequence>MKRRVPLGVWLGLPLITLGIYSLVWYYKVNKEIAEFDSRRHVSPVGALLAITIGGFVIIPPFVSVFNTGKRIADAQRAAGLTPTCSAGIGLLLMFVLGLYPLYYQIELNKIVDHYNQATPGTQVPLAY</sequence>
<feature type="domain" description="DUF4234" evidence="2">
    <location>
        <begin position="6"/>
        <end position="73"/>
    </location>
</feature>
<keyword evidence="1" id="KW-0812">Transmembrane</keyword>
<keyword evidence="1" id="KW-1133">Transmembrane helix</keyword>
<gene>
    <name evidence="3" type="ORF">ADK38_39540</name>
</gene>
<proteinExistence type="predicted"/>
<comment type="caution">
    <text evidence="3">The sequence shown here is derived from an EMBL/GenBank/DDBJ whole genome shotgun (WGS) entry which is preliminary data.</text>
</comment>
<evidence type="ECO:0000256" key="1">
    <source>
        <dbReference type="SAM" id="Phobius"/>
    </source>
</evidence>
<accession>A0ABR5IUV2</accession>
<dbReference type="EMBL" id="LGUT01003753">
    <property type="protein sequence ID" value="KOG77426.1"/>
    <property type="molecule type" value="Genomic_DNA"/>
</dbReference>
<evidence type="ECO:0000313" key="4">
    <source>
        <dbReference type="Proteomes" id="UP000037020"/>
    </source>
</evidence>
<feature type="transmembrane region" description="Helical" evidence="1">
    <location>
        <begin position="78"/>
        <end position="100"/>
    </location>
</feature>
<reference evidence="3 4" key="1">
    <citation type="submission" date="2015-07" db="EMBL/GenBank/DDBJ databases">
        <authorList>
            <person name="Ju K.-S."/>
            <person name="Doroghazi J.R."/>
            <person name="Metcalf W.W."/>
        </authorList>
    </citation>
    <scope>NUCLEOTIDE SEQUENCE [LARGE SCALE GENOMIC DNA]</scope>
    <source>
        <strain evidence="3 4">NRRL B-3589</strain>
    </source>
</reference>
<evidence type="ECO:0000259" key="2">
    <source>
        <dbReference type="Pfam" id="PF14018"/>
    </source>
</evidence>
<organism evidence="3 4">
    <name type="scientific">Streptomyces varsoviensis</name>
    <dbReference type="NCBI Taxonomy" id="67373"/>
    <lineage>
        <taxon>Bacteria</taxon>
        <taxon>Bacillati</taxon>
        <taxon>Actinomycetota</taxon>
        <taxon>Actinomycetes</taxon>
        <taxon>Kitasatosporales</taxon>
        <taxon>Streptomycetaceae</taxon>
        <taxon>Streptomyces</taxon>
    </lineage>
</organism>
<dbReference type="InterPro" id="IPR025328">
    <property type="entry name" value="DUF4234"/>
</dbReference>
<evidence type="ECO:0000313" key="3">
    <source>
        <dbReference type="EMBL" id="KOG77426.1"/>
    </source>
</evidence>
<keyword evidence="1" id="KW-0472">Membrane</keyword>